<dbReference type="Gene3D" id="3.30.160.60">
    <property type="entry name" value="Classic Zinc Finger"/>
    <property type="match status" value="1"/>
</dbReference>
<evidence type="ECO:0000256" key="2">
    <source>
        <dbReference type="SAM" id="MobiDB-lite"/>
    </source>
</evidence>
<feature type="compositionally biased region" description="Low complexity" evidence="2">
    <location>
        <begin position="165"/>
        <end position="180"/>
    </location>
</feature>
<feature type="region of interest" description="Disordered" evidence="2">
    <location>
        <begin position="165"/>
        <end position="191"/>
    </location>
</feature>
<dbReference type="Proteomes" id="UP000696485">
    <property type="component" value="Unassembled WGS sequence"/>
</dbReference>
<dbReference type="PROSITE" id="PS00028">
    <property type="entry name" value="ZINC_FINGER_C2H2_1"/>
    <property type="match status" value="1"/>
</dbReference>
<proteinExistence type="predicted"/>
<dbReference type="EMBL" id="JAAAUY010000579">
    <property type="protein sequence ID" value="KAF9328294.1"/>
    <property type="molecule type" value="Genomic_DNA"/>
</dbReference>
<name>A0A9P5VJX7_9FUNG</name>
<reference evidence="4" key="1">
    <citation type="journal article" date="2020" name="Fungal Divers.">
        <title>Resolving the Mortierellaceae phylogeny through synthesis of multi-gene phylogenetics and phylogenomics.</title>
        <authorList>
            <person name="Vandepol N."/>
            <person name="Liber J."/>
            <person name="Desiro A."/>
            <person name="Na H."/>
            <person name="Kennedy M."/>
            <person name="Barry K."/>
            <person name="Grigoriev I.V."/>
            <person name="Miller A.N."/>
            <person name="O'Donnell K."/>
            <person name="Stajich J.E."/>
            <person name="Bonito G."/>
        </authorList>
    </citation>
    <scope>NUCLEOTIDE SEQUENCE</scope>
    <source>
        <strain evidence="4">NVP1</strain>
    </source>
</reference>
<dbReference type="GO" id="GO:0008270">
    <property type="term" value="F:zinc ion binding"/>
    <property type="evidence" value="ECO:0007669"/>
    <property type="project" value="UniProtKB-KW"/>
</dbReference>
<dbReference type="SMART" id="SM00355">
    <property type="entry name" value="ZnF_C2H2"/>
    <property type="match status" value="2"/>
</dbReference>
<feature type="compositionally biased region" description="Basic residues" evidence="2">
    <location>
        <begin position="444"/>
        <end position="458"/>
    </location>
</feature>
<evidence type="ECO:0000256" key="1">
    <source>
        <dbReference type="PROSITE-ProRule" id="PRU00042"/>
    </source>
</evidence>
<keyword evidence="5" id="KW-1185">Reference proteome</keyword>
<accession>A0A9P5VJX7</accession>
<comment type="caution">
    <text evidence="4">The sequence shown here is derived from an EMBL/GenBank/DDBJ whole genome shotgun (WGS) entry which is preliminary data.</text>
</comment>
<evidence type="ECO:0000313" key="4">
    <source>
        <dbReference type="EMBL" id="KAF9328294.1"/>
    </source>
</evidence>
<feature type="region of interest" description="Disordered" evidence="2">
    <location>
        <begin position="414"/>
        <end position="506"/>
    </location>
</feature>
<organism evidence="4 5">
    <name type="scientific">Podila minutissima</name>
    <dbReference type="NCBI Taxonomy" id="64525"/>
    <lineage>
        <taxon>Eukaryota</taxon>
        <taxon>Fungi</taxon>
        <taxon>Fungi incertae sedis</taxon>
        <taxon>Mucoromycota</taxon>
        <taxon>Mortierellomycotina</taxon>
        <taxon>Mortierellomycetes</taxon>
        <taxon>Mortierellales</taxon>
        <taxon>Mortierellaceae</taxon>
        <taxon>Podila</taxon>
    </lineage>
</organism>
<protein>
    <recommendedName>
        <fullName evidence="3">C2H2-type domain-containing protein</fullName>
    </recommendedName>
</protein>
<feature type="compositionally biased region" description="Polar residues" evidence="2">
    <location>
        <begin position="181"/>
        <end position="191"/>
    </location>
</feature>
<evidence type="ECO:0000313" key="5">
    <source>
        <dbReference type="Proteomes" id="UP000696485"/>
    </source>
</evidence>
<dbReference type="PROSITE" id="PS50157">
    <property type="entry name" value="ZINC_FINGER_C2H2_2"/>
    <property type="match status" value="1"/>
</dbReference>
<gene>
    <name evidence="4" type="ORF">BG006_008491</name>
</gene>
<sequence>MDPPPTFGMNRYIYTPLSTSGSIDNRSRITAWPTFNGSTNLQHQEQQLHHYQPSKNPYLDGSIFSTSNTSFSSLPQSSLNSHSPFPAVYASLHSDSPTTTAYCDQDVLLFSQQQQYSSFNPDISILNKENLCDMRLAPYLNNQLATSHSIVNMTHVDPAALVLSDSSRSSTPSTESGLSTPELNMSSSFTSTNDQDTLHPFLIDSFSRSLSLSPAAVVSSALSPSSSSSSSSTSGKSTPSPVSLVPAYYGIFMPDGTVYHFDGTSLVPAPMSRFPTTIEPNLLETMSLVDSTAVIQNSGCGYMQVPPPVMDFTQGTPSSLASSFGPGMVPQTAYMAPSLMTDYNTIFSNHPVECTQVPTLITGLRQDVSLTPSSPSSSSITSPLSSSTSSSSFKVSPLEILASLKPSAFKHSLPSSSSSCCSSPSSSTSRPKQPRPSRPATAKSSKRSTRHQRQKKDLRRSSTSSSSSSCSSSFSSFSSLQGSTPTTSTRATAIRTTRVAKPLSGPRPTAKFPCPFAGCDYRYNLKRELNRHKNIHLFEDKDKYQCLHCNAGLCRLDSVKRHMEAKGKSACLEYGLYREFKPNGEVKRIRECKDNWYAAAVTARMKGK</sequence>
<feature type="compositionally biased region" description="Low complexity" evidence="2">
    <location>
        <begin position="414"/>
        <end position="431"/>
    </location>
</feature>
<feature type="compositionally biased region" description="Low complexity" evidence="2">
    <location>
        <begin position="369"/>
        <end position="391"/>
    </location>
</feature>
<feature type="compositionally biased region" description="Low complexity" evidence="2">
    <location>
        <begin position="461"/>
        <end position="500"/>
    </location>
</feature>
<feature type="domain" description="C2H2-type" evidence="3">
    <location>
        <begin position="512"/>
        <end position="541"/>
    </location>
</feature>
<evidence type="ECO:0000259" key="3">
    <source>
        <dbReference type="PROSITE" id="PS50157"/>
    </source>
</evidence>
<dbReference type="InterPro" id="IPR013087">
    <property type="entry name" value="Znf_C2H2_type"/>
</dbReference>
<dbReference type="AlphaFoldDB" id="A0A9P5VJX7"/>
<keyword evidence="1" id="KW-0862">Zinc</keyword>
<keyword evidence="1" id="KW-0863">Zinc-finger</keyword>
<feature type="region of interest" description="Disordered" evidence="2">
    <location>
        <begin position="368"/>
        <end position="391"/>
    </location>
</feature>
<keyword evidence="1" id="KW-0479">Metal-binding</keyword>